<reference evidence="4 5" key="1">
    <citation type="submission" date="2014-12" db="EMBL/GenBank/DDBJ databases">
        <title>Reclassification of Actinobacillus muris as Muribacter muris.</title>
        <authorList>
            <person name="Christensen H."/>
            <person name="Nicklas W."/>
            <person name="Bisgaard M."/>
        </authorList>
    </citation>
    <scope>NUCLEOTIDE SEQUENCE [LARGE SCALE GENOMIC DNA]</scope>
    <source>
        <strain evidence="4 5">Ackerman80-443D</strain>
    </source>
</reference>
<dbReference type="Pfam" id="PF00589">
    <property type="entry name" value="Phage_integrase"/>
    <property type="match status" value="1"/>
</dbReference>
<dbReference type="RefSeq" id="WP_047977711.1">
    <property type="nucleotide sequence ID" value="NZ_JWIZ01000077.1"/>
</dbReference>
<accession>A0A0J5P4R9</accession>
<keyword evidence="1" id="KW-0229">DNA integration</keyword>
<dbReference type="Pfam" id="PF24624">
    <property type="entry name" value="Int_N"/>
    <property type="match status" value="1"/>
</dbReference>
<feature type="domain" description="Tyr recombinase" evidence="3">
    <location>
        <begin position="169"/>
        <end position="333"/>
    </location>
</feature>
<dbReference type="GO" id="GO:0003677">
    <property type="term" value="F:DNA binding"/>
    <property type="evidence" value="ECO:0007669"/>
    <property type="project" value="InterPro"/>
</dbReference>
<dbReference type="InterPro" id="IPR057084">
    <property type="entry name" value="Int_N"/>
</dbReference>
<dbReference type="InterPro" id="IPR011010">
    <property type="entry name" value="DNA_brk_join_enz"/>
</dbReference>
<dbReference type="InterPro" id="IPR013762">
    <property type="entry name" value="Integrase-like_cat_sf"/>
</dbReference>
<dbReference type="InterPro" id="IPR050090">
    <property type="entry name" value="Tyrosine_recombinase_XerCD"/>
</dbReference>
<evidence type="ECO:0000313" key="4">
    <source>
        <dbReference type="EMBL" id="KMK50690.1"/>
    </source>
</evidence>
<dbReference type="InterPro" id="IPR002104">
    <property type="entry name" value="Integrase_catalytic"/>
</dbReference>
<keyword evidence="5" id="KW-1185">Reference proteome</keyword>
<keyword evidence="2" id="KW-0233">DNA recombination</keyword>
<dbReference type="CDD" id="cd00796">
    <property type="entry name" value="INT_Rci_Hp1_C"/>
    <property type="match status" value="1"/>
</dbReference>
<dbReference type="STRING" id="67855.RO21_10365"/>
<evidence type="ECO:0000256" key="2">
    <source>
        <dbReference type="ARBA" id="ARBA00023172"/>
    </source>
</evidence>
<dbReference type="GO" id="GO:0015074">
    <property type="term" value="P:DNA integration"/>
    <property type="evidence" value="ECO:0007669"/>
    <property type="project" value="UniProtKB-KW"/>
</dbReference>
<dbReference type="Gene3D" id="1.10.443.10">
    <property type="entry name" value="Intergrase catalytic core"/>
    <property type="match status" value="1"/>
</dbReference>
<dbReference type="EMBL" id="JWIZ01000077">
    <property type="protein sequence ID" value="KMK50690.1"/>
    <property type="molecule type" value="Genomic_DNA"/>
</dbReference>
<organism evidence="4 5">
    <name type="scientific">Muribacter muris</name>
    <dbReference type="NCBI Taxonomy" id="67855"/>
    <lineage>
        <taxon>Bacteria</taxon>
        <taxon>Pseudomonadati</taxon>
        <taxon>Pseudomonadota</taxon>
        <taxon>Gammaproteobacteria</taxon>
        <taxon>Pasteurellales</taxon>
        <taxon>Pasteurellaceae</taxon>
        <taxon>Muribacter</taxon>
    </lineage>
</organism>
<protein>
    <submittedName>
        <fullName evidence="4">Integrase</fullName>
    </submittedName>
</protein>
<dbReference type="PROSITE" id="PS51898">
    <property type="entry name" value="TYR_RECOMBINASE"/>
    <property type="match status" value="1"/>
</dbReference>
<proteinExistence type="predicted"/>
<sequence>MAVRRDNKRGRWLVDAYIDGKRIRRWFESRSEANRFNNSIKQENSPLFKAIKIQKEQPQRLSELVHLWFDLHGQTLVSGKKRYQKLLWIAEMVGDPLARDFSASDFADFRAKRLSGEIVNKTNKRVPKEALVNLEQSALRAMFNELKRLKKWKGDNPVAEVRKFKVKEKPLLFLRNDEIDRLLVACDNSRNPYLSLIVRICLATGARWSEVESLTGSQIIPYKITYNQTKSGKNRTVPISKALYSMIPIKMGRIFEGAYYKACHKSFHSALKRAGIELPKGQATHILRHTFASHFMMNGGNILVLRDILGHSDIKMTMIYAHFAPSYLEQAVSFNPLENRHKCGC</sequence>
<name>A0A0J5P4R9_9PAST</name>
<evidence type="ECO:0000256" key="1">
    <source>
        <dbReference type="ARBA" id="ARBA00022908"/>
    </source>
</evidence>
<dbReference type="GO" id="GO:0006310">
    <property type="term" value="P:DNA recombination"/>
    <property type="evidence" value="ECO:0007669"/>
    <property type="project" value="UniProtKB-KW"/>
</dbReference>
<dbReference type="PANTHER" id="PTHR30349:SF93">
    <property type="entry name" value="FELS-2 PROPHAGE PROTEIN"/>
    <property type="match status" value="1"/>
</dbReference>
<dbReference type="PANTHER" id="PTHR30349">
    <property type="entry name" value="PHAGE INTEGRASE-RELATED"/>
    <property type="match status" value="1"/>
</dbReference>
<dbReference type="SUPFAM" id="SSF56349">
    <property type="entry name" value="DNA breaking-rejoining enzymes"/>
    <property type="match status" value="1"/>
</dbReference>
<dbReference type="AlphaFoldDB" id="A0A0J5P4R9"/>
<dbReference type="Proteomes" id="UP000036270">
    <property type="component" value="Unassembled WGS sequence"/>
</dbReference>
<evidence type="ECO:0000259" key="3">
    <source>
        <dbReference type="PROSITE" id="PS51898"/>
    </source>
</evidence>
<gene>
    <name evidence="4" type="ORF">RO21_10365</name>
</gene>
<dbReference type="PATRIC" id="fig|67855.3.peg.2196"/>
<evidence type="ECO:0000313" key="5">
    <source>
        <dbReference type="Proteomes" id="UP000036270"/>
    </source>
</evidence>
<comment type="caution">
    <text evidence="4">The sequence shown here is derived from an EMBL/GenBank/DDBJ whole genome shotgun (WGS) entry which is preliminary data.</text>
</comment>